<evidence type="ECO:0000256" key="6">
    <source>
        <dbReference type="ARBA" id="ARBA00022807"/>
    </source>
</evidence>
<dbReference type="InterPro" id="IPR011527">
    <property type="entry name" value="ABC1_TM_dom"/>
</dbReference>
<feature type="domain" description="ABC transmembrane type-1" evidence="12">
    <location>
        <begin position="29"/>
        <end position="308"/>
    </location>
</feature>
<evidence type="ECO:0000256" key="9">
    <source>
        <dbReference type="ARBA" id="ARBA00023136"/>
    </source>
</evidence>
<dbReference type="PANTHER" id="PTHR24221">
    <property type="entry name" value="ATP-BINDING CASSETTE SUB-FAMILY B"/>
    <property type="match status" value="1"/>
</dbReference>
<keyword evidence="6" id="KW-0378">Hydrolase</keyword>
<dbReference type="GO" id="GO:0016887">
    <property type="term" value="F:ATP hydrolysis activity"/>
    <property type="evidence" value="ECO:0007669"/>
    <property type="project" value="InterPro"/>
</dbReference>
<keyword evidence="3" id="KW-1003">Cell membrane</keyword>
<name>A0A7R7IBQ2_9FIRM</name>
<protein>
    <submittedName>
        <fullName evidence="13">Multidrug ABC transporter ATP-binding protein</fullName>
    </submittedName>
</protein>
<evidence type="ECO:0000313" key="13">
    <source>
        <dbReference type="EMBL" id="BCN29031.1"/>
    </source>
</evidence>
<dbReference type="InterPro" id="IPR003593">
    <property type="entry name" value="AAA+_ATPase"/>
</dbReference>
<feature type="transmembrane region" description="Helical" evidence="10">
    <location>
        <begin position="167"/>
        <end position="185"/>
    </location>
</feature>
<dbReference type="InterPro" id="IPR027417">
    <property type="entry name" value="P-loop_NTPase"/>
</dbReference>
<feature type="domain" description="ABC transporter" evidence="11">
    <location>
        <begin position="341"/>
        <end position="565"/>
    </location>
</feature>
<keyword evidence="4 10" id="KW-0812">Transmembrane</keyword>
<dbReference type="InterPro" id="IPR039421">
    <property type="entry name" value="Type_1_exporter"/>
</dbReference>
<dbReference type="KEGG" id="ahb:bsdtb5_03260"/>
<dbReference type="InterPro" id="IPR036640">
    <property type="entry name" value="ABC1_TM_sf"/>
</dbReference>
<dbReference type="Proteomes" id="UP000595897">
    <property type="component" value="Chromosome"/>
</dbReference>
<dbReference type="InterPro" id="IPR003439">
    <property type="entry name" value="ABC_transporter-like_ATP-bd"/>
</dbReference>
<dbReference type="SUPFAM" id="SSF52540">
    <property type="entry name" value="P-loop containing nucleoside triphosphate hydrolases"/>
    <property type="match status" value="1"/>
</dbReference>
<dbReference type="Pfam" id="PF00664">
    <property type="entry name" value="ABC_membrane"/>
    <property type="match status" value="1"/>
</dbReference>
<dbReference type="EMBL" id="AP024169">
    <property type="protein sequence ID" value="BCN29031.1"/>
    <property type="molecule type" value="Genomic_DNA"/>
</dbReference>
<dbReference type="GO" id="GO:0005524">
    <property type="term" value="F:ATP binding"/>
    <property type="evidence" value="ECO:0007669"/>
    <property type="project" value="UniProtKB-KW"/>
</dbReference>
<dbReference type="AlphaFoldDB" id="A0A7R7IBQ2"/>
<feature type="transmembrane region" description="Helical" evidence="10">
    <location>
        <begin position="24"/>
        <end position="44"/>
    </location>
</feature>
<evidence type="ECO:0000256" key="2">
    <source>
        <dbReference type="ARBA" id="ARBA00022448"/>
    </source>
</evidence>
<evidence type="ECO:0000259" key="12">
    <source>
        <dbReference type="PROSITE" id="PS50929"/>
    </source>
</evidence>
<dbReference type="GO" id="GO:0140359">
    <property type="term" value="F:ABC-type transporter activity"/>
    <property type="evidence" value="ECO:0007669"/>
    <property type="project" value="InterPro"/>
</dbReference>
<evidence type="ECO:0000313" key="14">
    <source>
        <dbReference type="Proteomes" id="UP000595897"/>
    </source>
</evidence>
<dbReference type="GO" id="GO:0008234">
    <property type="term" value="F:cysteine-type peptidase activity"/>
    <property type="evidence" value="ECO:0007669"/>
    <property type="project" value="UniProtKB-KW"/>
</dbReference>
<evidence type="ECO:0000256" key="10">
    <source>
        <dbReference type="SAM" id="Phobius"/>
    </source>
</evidence>
<feature type="transmembrane region" description="Helical" evidence="10">
    <location>
        <begin position="247"/>
        <end position="272"/>
    </location>
</feature>
<dbReference type="PROSITE" id="PS50893">
    <property type="entry name" value="ABC_TRANSPORTER_2"/>
    <property type="match status" value="1"/>
</dbReference>
<keyword evidence="6" id="KW-0645">Protease</keyword>
<reference evidence="13 14" key="1">
    <citation type="submission" date="2020-11" db="EMBL/GenBank/DDBJ databases">
        <title>Draft genome sequencing of a Lachnospiraceae strain isolated from anoxic soil subjected to BSD treatment.</title>
        <authorList>
            <person name="Uek A."/>
            <person name="Tonouchi A."/>
        </authorList>
    </citation>
    <scope>NUCLEOTIDE SEQUENCE [LARGE SCALE GENOMIC DNA]</scope>
    <source>
        <strain evidence="13 14">TB5</strain>
    </source>
</reference>
<sequence>MKIRLTKGTGLSTIKWILHHTKKYHKYIIIITIFGIVTSGIAILRAMAMKWLVDEAAQGNTEKVITYLSLLAGIILFDVIIKAVNTTLTARVSVSVSSTMQKDIFVSLINTRWMDFLKLHSGDYLTRLTSDVEAVNNVMVSIVPNTIALGVAFIGSFLAVLYIDMNLAFAILVILPIFTFMAKIFSRKLKMIYQKGQKIESKYRSFLNESIQNMMVIKTFCLEKMKIQTVDVIYEERLNNAIDKTNISLISSSVMTLSSWVGFFLALLWGSFGIAKGTASFGTLMALVQLIGGIQGPLSGISSSFPRVIYAMASAERLKEIEEFKKDIEGITMNTMQSAGIEFHNVSFSYRRNEPVIKNISVKINRGETVALMGPSGEGKTTLIHLILSLLVPDQGKITLEDGIESVEVNTNSRGSISYVPQGNNIFSGTIADNLRYGKEDATEEELIKASKAASAWQFISKLENGLNTVIGERGIGLSEGQAQRIAIARALLHQAPVLLLDEATSALDAQTEVAVLESIKRLEPSPTCILITHRTSALNICDRILLLENGRLNRVNISEVMKPVI</sequence>
<keyword evidence="5" id="KW-0547">Nucleotide-binding</keyword>
<keyword evidence="2" id="KW-0813">Transport</keyword>
<evidence type="ECO:0000256" key="1">
    <source>
        <dbReference type="ARBA" id="ARBA00004651"/>
    </source>
</evidence>
<evidence type="ECO:0000256" key="4">
    <source>
        <dbReference type="ARBA" id="ARBA00022692"/>
    </source>
</evidence>
<dbReference type="Gene3D" id="1.20.1560.10">
    <property type="entry name" value="ABC transporter type 1, transmembrane domain"/>
    <property type="match status" value="1"/>
</dbReference>
<gene>
    <name evidence="13" type="ORF">bsdtb5_03260</name>
</gene>
<dbReference type="FunFam" id="3.40.50.300:FF:000299">
    <property type="entry name" value="ABC transporter ATP-binding protein/permease"/>
    <property type="match status" value="1"/>
</dbReference>
<keyword evidence="7 13" id="KW-0067">ATP-binding</keyword>
<organism evidence="13 14">
    <name type="scientific">Anaeromicropila herbilytica</name>
    <dbReference type="NCBI Taxonomy" id="2785025"/>
    <lineage>
        <taxon>Bacteria</taxon>
        <taxon>Bacillati</taxon>
        <taxon>Bacillota</taxon>
        <taxon>Clostridia</taxon>
        <taxon>Lachnospirales</taxon>
        <taxon>Lachnospiraceae</taxon>
        <taxon>Anaeromicropila</taxon>
    </lineage>
</organism>
<dbReference type="Pfam" id="PF00005">
    <property type="entry name" value="ABC_tran"/>
    <property type="match status" value="1"/>
</dbReference>
<dbReference type="GO" id="GO:0005886">
    <property type="term" value="C:plasma membrane"/>
    <property type="evidence" value="ECO:0007669"/>
    <property type="project" value="UniProtKB-SubCell"/>
</dbReference>
<keyword evidence="8 10" id="KW-1133">Transmembrane helix</keyword>
<feature type="transmembrane region" description="Helical" evidence="10">
    <location>
        <begin position="138"/>
        <end position="161"/>
    </location>
</feature>
<feature type="transmembrane region" description="Helical" evidence="10">
    <location>
        <begin position="64"/>
        <end position="81"/>
    </location>
</feature>
<keyword evidence="6" id="KW-0788">Thiol protease</keyword>
<dbReference type="Gene3D" id="3.40.50.300">
    <property type="entry name" value="P-loop containing nucleotide triphosphate hydrolases"/>
    <property type="match status" value="1"/>
</dbReference>
<evidence type="ECO:0000256" key="7">
    <source>
        <dbReference type="ARBA" id="ARBA00022840"/>
    </source>
</evidence>
<dbReference type="CDD" id="cd07346">
    <property type="entry name" value="ABC_6TM_exporters"/>
    <property type="match status" value="1"/>
</dbReference>
<evidence type="ECO:0000256" key="3">
    <source>
        <dbReference type="ARBA" id="ARBA00022475"/>
    </source>
</evidence>
<dbReference type="PROSITE" id="PS50929">
    <property type="entry name" value="ABC_TM1F"/>
    <property type="match status" value="1"/>
</dbReference>
<dbReference type="SUPFAM" id="SSF90123">
    <property type="entry name" value="ABC transporter transmembrane region"/>
    <property type="match status" value="1"/>
</dbReference>
<dbReference type="PANTHER" id="PTHR24221:SF654">
    <property type="entry name" value="ATP-BINDING CASSETTE SUB-FAMILY B MEMBER 6"/>
    <property type="match status" value="1"/>
</dbReference>
<evidence type="ECO:0000256" key="8">
    <source>
        <dbReference type="ARBA" id="ARBA00022989"/>
    </source>
</evidence>
<dbReference type="RefSeq" id="WP_271714330.1">
    <property type="nucleotide sequence ID" value="NZ_AP024169.1"/>
</dbReference>
<evidence type="ECO:0000256" key="5">
    <source>
        <dbReference type="ARBA" id="ARBA00022741"/>
    </source>
</evidence>
<comment type="subcellular location">
    <subcellularLocation>
        <location evidence="1">Cell membrane</location>
        <topology evidence="1">Multi-pass membrane protein</topology>
    </subcellularLocation>
</comment>
<keyword evidence="14" id="KW-1185">Reference proteome</keyword>
<accession>A0A7R7IBQ2</accession>
<proteinExistence type="predicted"/>
<keyword evidence="9 10" id="KW-0472">Membrane</keyword>
<evidence type="ECO:0000259" key="11">
    <source>
        <dbReference type="PROSITE" id="PS50893"/>
    </source>
</evidence>
<dbReference type="SMART" id="SM00382">
    <property type="entry name" value="AAA"/>
    <property type="match status" value="1"/>
</dbReference>